<feature type="region of interest" description="Disordered" evidence="1">
    <location>
        <begin position="61"/>
        <end position="84"/>
    </location>
</feature>
<keyword evidence="3" id="KW-1185">Reference proteome</keyword>
<comment type="caution">
    <text evidence="2">The sequence shown here is derived from an EMBL/GenBank/DDBJ whole genome shotgun (WGS) entry which is preliminary data.</text>
</comment>
<reference evidence="2 3" key="1">
    <citation type="submission" date="2018-03" db="EMBL/GenBank/DDBJ databases">
        <title>Draft Genome Sequences of the Obligatory Marine Myxobacteria Enhygromyxa salina SWB005.</title>
        <authorList>
            <person name="Poehlein A."/>
            <person name="Moghaddam J.A."/>
            <person name="Harms H."/>
            <person name="Alanjari M."/>
            <person name="Koenig G.M."/>
            <person name="Daniel R."/>
            <person name="Schaeberle T.F."/>
        </authorList>
    </citation>
    <scope>NUCLEOTIDE SEQUENCE [LARGE SCALE GENOMIC DNA]</scope>
    <source>
        <strain evidence="2 3">SWB005</strain>
    </source>
</reference>
<dbReference type="EMBL" id="PVNK01000076">
    <property type="protein sequence ID" value="PRQ03594.1"/>
    <property type="molecule type" value="Genomic_DNA"/>
</dbReference>
<protein>
    <submittedName>
        <fullName evidence="2">Uncharacterized protein</fullName>
    </submittedName>
</protein>
<name>A0A2S9YEP0_9BACT</name>
<evidence type="ECO:0000313" key="2">
    <source>
        <dbReference type="EMBL" id="PRQ03594.1"/>
    </source>
</evidence>
<evidence type="ECO:0000256" key="1">
    <source>
        <dbReference type="SAM" id="MobiDB-lite"/>
    </source>
</evidence>
<proteinExistence type="predicted"/>
<accession>A0A2S9YEP0</accession>
<dbReference type="Proteomes" id="UP000237968">
    <property type="component" value="Unassembled WGS sequence"/>
</dbReference>
<sequence>MGNGSDDAGRVDVDIRALLSVALEQQPHEDFSERVMDRVAAVATVMEFALLLGAAPLSWVTSAQGANDEEDRNDDDDDDDDDSA</sequence>
<organism evidence="2 3">
    <name type="scientific">Enhygromyxa salina</name>
    <dbReference type="NCBI Taxonomy" id="215803"/>
    <lineage>
        <taxon>Bacteria</taxon>
        <taxon>Pseudomonadati</taxon>
        <taxon>Myxococcota</taxon>
        <taxon>Polyangia</taxon>
        <taxon>Nannocystales</taxon>
        <taxon>Nannocystaceae</taxon>
        <taxon>Enhygromyxa</taxon>
    </lineage>
</organism>
<evidence type="ECO:0000313" key="3">
    <source>
        <dbReference type="Proteomes" id="UP000237968"/>
    </source>
</evidence>
<feature type="compositionally biased region" description="Acidic residues" evidence="1">
    <location>
        <begin position="67"/>
        <end position="84"/>
    </location>
</feature>
<dbReference type="AlphaFoldDB" id="A0A2S9YEP0"/>
<gene>
    <name evidence="2" type="ORF">ENSA5_14290</name>
</gene>